<protein>
    <recommendedName>
        <fullName evidence="1">Alkylated DNA repair protein AlkB homologue 8 N-terminal domain-containing protein</fullName>
    </recommendedName>
</protein>
<feature type="domain" description="Alkylated DNA repair protein AlkB homologue 8 N-terminal" evidence="1">
    <location>
        <begin position="109"/>
        <end position="140"/>
    </location>
</feature>
<dbReference type="InterPro" id="IPR015095">
    <property type="entry name" value="AlkB_hom8_N"/>
</dbReference>
<dbReference type="Proteomes" id="UP001239994">
    <property type="component" value="Unassembled WGS sequence"/>
</dbReference>
<dbReference type="Pfam" id="PF09004">
    <property type="entry name" value="ALKBH8_N"/>
    <property type="match status" value="1"/>
</dbReference>
<evidence type="ECO:0000259" key="1">
    <source>
        <dbReference type="Pfam" id="PF09004"/>
    </source>
</evidence>
<reference evidence="2" key="1">
    <citation type="submission" date="2023-03" db="EMBL/GenBank/DDBJ databases">
        <title>Electrophorus voltai genome.</title>
        <authorList>
            <person name="Bian C."/>
        </authorList>
    </citation>
    <scope>NUCLEOTIDE SEQUENCE</scope>
    <source>
        <strain evidence="2">CB-2022</strain>
        <tissue evidence="2">Muscle</tissue>
    </source>
</reference>
<evidence type="ECO:0000313" key="3">
    <source>
        <dbReference type="Proteomes" id="UP001239994"/>
    </source>
</evidence>
<evidence type="ECO:0000313" key="2">
    <source>
        <dbReference type="EMBL" id="KAK1801142.1"/>
    </source>
</evidence>
<accession>A0AAD8ZL95</accession>
<comment type="caution">
    <text evidence="2">The sequence shown here is derived from an EMBL/GenBank/DDBJ whole genome shotgun (WGS) entry which is preliminary data.</text>
</comment>
<dbReference type="GO" id="GO:0008168">
    <property type="term" value="F:methyltransferase activity"/>
    <property type="evidence" value="ECO:0007669"/>
    <property type="project" value="InterPro"/>
</dbReference>
<dbReference type="AlphaFoldDB" id="A0AAD8ZL95"/>
<name>A0AAD8ZL95_9TELE</name>
<organism evidence="2 3">
    <name type="scientific">Electrophorus voltai</name>
    <dbReference type="NCBI Taxonomy" id="2609070"/>
    <lineage>
        <taxon>Eukaryota</taxon>
        <taxon>Metazoa</taxon>
        <taxon>Chordata</taxon>
        <taxon>Craniata</taxon>
        <taxon>Vertebrata</taxon>
        <taxon>Euteleostomi</taxon>
        <taxon>Actinopterygii</taxon>
        <taxon>Neopterygii</taxon>
        <taxon>Teleostei</taxon>
        <taxon>Ostariophysi</taxon>
        <taxon>Gymnotiformes</taxon>
        <taxon>Gymnotoidei</taxon>
        <taxon>Gymnotidae</taxon>
        <taxon>Electrophorus</taxon>
    </lineage>
</organism>
<sequence length="142" mass="16806">MSADDGYRSSPSSDTSTWKLEFRQQWRWCQKPTNEKWVTRWQTTTYKTVQLSKSTYNLLLNISKIKEQIADCSKKQELCYQPVQINRTMVERVDSFKDLGVHISLDLSWSCHTNSLAKKACQRLYHLRRLGNFRLPCKLLQN</sequence>
<proteinExistence type="predicted"/>
<keyword evidence="3" id="KW-1185">Reference proteome</keyword>
<dbReference type="EMBL" id="JAROKS010000009">
    <property type="protein sequence ID" value="KAK1801142.1"/>
    <property type="molecule type" value="Genomic_DNA"/>
</dbReference>
<dbReference type="GO" id="GO:0016706">
    <property type="term" value="F:2-oxoglutarate-dependent dioxygenase activity"/>
    <property type="evidence" value="ECO:0007669"/>
    <property type="project" value="InterPro"/>
</dbReference>
<gene>
    <name evidence="2" type="ORF">P4O66_022847</name>
</gene>